<dbReference type="STRING" id="1396821.SAMN05444515_105126"/>
<keyword evidence="5" id="KW-0520">NAD</keyword>
<dbReference type="GO" id="GO:0050660">
    <property type="term" value="F:flavin adenine dinucleotide binding"/>
    <property type="evidence" value="ECO:0007669"/>
    <property type="project" value="TreeGrafter"/>
</dbReference>
<feature type="binding site" evidence="5">
    <location>
        <position position="268"/>
    </location>
    <ligand>
        <name>NAD(+)</name>
        <dbReference type="ChEBI" id="CHEBI:57540"/>
    </ligand>
</feature>
<dbReference type="Gene3D" id="3.50.50.60">
    <property type="entry name" value="FAD/NAD(P)-binding domain"/>
    <property type="match status" value="2"/>
</dbReference>
<protein>
    <submittedName>
        <fullName evidence="9">Dihydrolipoamide dehydrogenase</fullName>
    </submittedName>
</protein>
<dbReference type="PANTHER" id="PTHR43014">
    <property type="entry name" value="MERCURIC REDUCTASE"/>
    <property type="match status" value="1"/>
</dbReference>
<organism evidence="9 10">
    <name type="scientific">Ectothiorhodospira marina</name>
    <dbReference type="NCBI Taxonomy" id="1396821"/>
    <lineage>
        <taxon>Bacteria</taxon>
        <taxon>Pseudomonadati</taxon>
        <taxon>Pseudomonadota</taxon>
        <taxon>Gammaproteobacteria</taxon>
        <taxon>Chromatiales</taxon>
        <taxon>Ectothiorhodospiraceae</taxon>
        <taxon>Ectothiorhodospira</taxon>
    </lineage>
</organism>
<feature type="active site" description="Proton acceptor" evidence="4">
    <location>
        <position position="440"/>
    </location>
</feature>
<dbReference type="InterPro" id="IPR016156">
    <property type="entry name" value="FAD/NAD-linked_Rdtase_dimer_sf"/>
</dbReference>
<dbReference type="InterPro" id="IPR001100">
    <property type="entry name" value="Pyr_nuc-diS_OxRdtase"/>
</dbReference>
<feature type="binding site" evidence="5">
    <location>
        <position position="310"/>
    </location>
    <ligand>
        <name>FAD</name>
        <dbReference type="ChEBI" id="CHEBI:57692"/>
    </ligand>
</feature>
<evidence type="ECO:0000256" key="5">
    <source>
        <dbReference type="PIRSR" id="PIRSR000350-3"/>
    </source>
</evidence>
<evidence type="ECO:0000256" key="6">
    <source>
        <dbReference type="PIRSR" id="PIRSR000350-4"/>
    </source>
</evidence>
<feature type="domain" description="FAD/NAD(P)-binding" evidence="8">
    <location>
        <begin position="8"/>
        <end position="325"/>
    </location>
</feature>
<keyword evidence="2" id="KW-0285">Flavoprotein</keyword>
<dbReference type="SUPFAM" id="SSF55424">
    <property type="entry name" value="FAD/NAD-linked reductases, dimerisation (C-terminal) domain"/>
    <property type="match status" value="1"/>
</dbReference>
<dbReference type="AlphaFoldDB" id="A0A1H7K6F7"/>
<sequence>MPQDIQTDVAIIGAGTAGLFAMKQARKAGKSVTIIDPGPLGTTCARVGCMPSKVALHAAHLWDQREEMAAYGAHGIEQLSLDRDAVWDRVSTMRDRFAGKTEANARKAMGDDLLEGPARFLEPTVLEVALPDGKQQVVRAQAVVIANGSRPIMPDWLAPLGDRVVTTDTLFDLKHLPDSVGVLGLGAIGLEMGLALSRLGVRVIGADIARFPAGISDPELGQQVVEQFSAEFPLWLGESAELSKEDDGIVMKTSQGREKVDMILASLGRRPNTDTLNLADAGFELNDKGQLQFDPATQQVQDLPVFIAGDVNGQRPLQHEAADEGTIAGFNAVRGITRFRRRTPLSIAFTHPDIAVVGARLEDLDPDETLTGTADGSGNGRSVILGAQSNLIRLHADAKTGRLRGASLMATHGEHLAHLLAWAIQRGETAQDLLAMPFYHPVVEEILPDALQEIVSQLPEKDDLPKGFLREA</sequence>
<keyword evidence="5" id="KW-0547">Nucleotide-binding</keyword>
<evidence type="ECO:0000313" key="10">
    <source>
        <dbReference type="Proteomes" id="UP000199256"/>
    </source>
</evidence>
<comment type="cofactor">
    <cofactor evidence="5">
        <name>FAD</name>
        <dbReference type="ChEBI" id="CHEBI:57692"/>
    </cofactor>
    <text evidence="5">Binds 1 FAD per subunit.</text>
</comment>
<keyword evidence="3 5" id="KW-0274">FAD</keyword>
<feature type="binding site" evidence="5">
    <location>
        <begin position="184"/>
        <end position="191"/>
    </location>
    <ligand>
        <name>NAD(+)</name>
        <dbReference type="ChEBI" id="CHEBI:57540"/>
    </ligand>
</feature>
<dbReference type="InterPro" id="IPR036188">
    <property type="entry name" value="FAD/NAD-bd_sf"/>
</dbReference>
<dbReference type="OrthoDB" id="9800167at2"/>
<dbReference type="EMBL" id="FOAA01000005">
    <property type="protein sequence ID" value="SEK81495.1"/>
    <property type="molecule type" value="Genomic_DNA"/>
</dbReference>
<evidence type="ECO:0000256" key="3">
    <source>
        <dbReference type="ARBA" id="ARBA00022827"/>
    </source>
</evidence>
<keyword evidence="10" id="KW-1185">Reference proteome</keyword>
<evidence type="ECO:0000256" key="2">
    <source>
        <dbReference type="ARBA" id="ARBA00022630"/>
    </source>
</evidence>
<evidence type="ECO:0000256" key="1">
    <source>
        <dbReference type="ARBA" id="ARBA00007532"/>
    </source>
</evidence>
<feature type="disulfide bond" description="Redox-active" evidence="6">
    <location>
        <begin position="44"/>
        <end position="49"/>
    </location>
</feature>
<comment type="similarity">
    <text evidence="1">Belongs to the class-I pyridine nucleotide-disulfide oxidoreductase family.</text>
</comment>
<feature type="binding site" evidence="5">
    <location>
        <position position="53"/>
    </location>
    <ligand>
        <name>FAD</name>
        <dbReference type="ChEBI" id="CHEBI:57692"/>
    </ligand>
</feature>
<dbReference type="SUPFAM" id="SSF51905">
    <property type="entry name" value="FAD/NAD(P)-binding domain"/>
    <property type="match status" value="1"/>
</dbReference>
<dbReference type="NCBIfam" id="NF004939">
    <property type="entry name" value="PRK06292.1-1"/>
    <property type="match status" value="1"/>
</dbReference>
<gene>
    <name evidence="9" type="ORF">SAMN05444515_105126</name>
</gene>
<dbReference type="PANTHER" id="PTHR43014:SF4">
    <property type="entry name" value="PYRIDINE NUCLEOTIDE-DISULFIDE OXIDOREDUCTASE RCLA-RELATED"/>
    <property type="match status" value="1"/>
</dbReference>
<name>A0A1H7K6F7_9GAMM</name>
<evidence type="ECO:0000259" key="8">
    <source>
        <dbReference type="Pfam" id="PF07992"/>
    </source>
</evidence>
<dbReference type="RefSeq" id="WP_090252362.1">
    <property type="nucleotide sequence ID" value="NZ_FOAA01000005.1"/>
</dbReference>
<dbReference type="PIRSF" id="PIRSF000350">
    <property type="entry name" value="Mercury_reductase_MerA"/>
    <property type="match status" value="1"/>
</dbReference>
<dbReference type="Proteomes" id="UP000199256">
    <property type="component" value="Unassembled WGS sequence"/>
</dbReference>
<evidence type="ECO:0000259" key="7">
    <source>
        <dbReference type="Pfam" id="PF02852"/>
    </source>
</evidence>
<dbReference type="PRINTS" id="PR00368">
    <property type="entry name" value="FADPNR"/>
</dbReference>
<dbReference type="Pfam" id="PF02852">
    <property type="entry name" value="Pyr_redox_dim"/>
    <property type="match status" value="1"/>
</dbReference>
<dbReference type="PRINTS" id="PR00411">
    <property type="entry name" value="PNDRDTASEI"/>
</dbReference>
<dbReference type="GO" id="GO:0003955">
    <property type="term" value="F:NAD(P)H dehydrogenase (quinone) activity"/>
    <property type="evidence" value="ECO:0007669"/>
    <property type="project" value="TreeGrafter"/>
</dbReference>
<feature type="domain" description="Pyridine nucleotide-disulphide oxidoreductase dimerisation" evidence="7">
    <location>
        <begin position="347"/>
        <end position="449"/>
    </location>
</feature>
<evidence type="ECO:0000313" key="9">
    <source>
        <dbReference type="EMBL" id="SEK81495.1"/>
    </source>
</evidence>
<dbReference type="Pfam" id="PF07992">
    <property type="entry name" value="Pyr_redox_2"/>
    <property type="match status" value="1"/>
</dbReference>
<reference evidence="10" key="1">
    <citation type="submission" date="2016-10" db="EMBL/GenBank/DDBJ databases">
        <authorList>
            <person name="Varghese N."/>
            <person name="Submissions S."/>
        </authorList>
    </citation>
    <scope>NUCLEOTIDE SEQUENCE [LARGE SCALE GENOMIC DNA]</scope>
    <source>
        <strain evidence="10">DSM 241</strain>
    </source>
</reference>
<accession>A0A1H7K6F7</accession>
<dbReference type="Gene3D" id="3.30.390.30">
    <property type="match status" value="1"/>
</dbReference>
<proteinExistence type="inferred from homology"/>
<evidence type="ECO:0000256" key="4">
    <source>
        <dbReference type="PIRSR" id="PIRSR000350-2"/>
    </source>
</evidence>
<dbReference type="InterPro" id="IPR023753">
    <property type="entry name" value="FAD/NAD-binding_dom"/>
</dbReference>
<dbReference type="InterPro" id="IPR004099">
    <property type="entry name" value="Pyr_nucl-diS_OxRdtase_dimer"/>
</dbReference>